<keyword evidence="2" id="KW-0812">Transmembrane</keyword>
<reference evidence="4 5" key="1">
    <citation type="submission" date="2023-12" db="EMBL/GenBank/DDBJ databases">
        <title>Evaluation and characterization of a potential secondary metabolite violacein from indigenous Chromobacterium amazonense SAM215.</title>
        <authorList>
            <person name="Tarafdar M.R."/>
            <person name="Abedin S.M."/>
            <person name="Atiqua A."/>
            <person name="Saha A."/>
            <person name="Khan S.N."/>
        </authorList>
    </citation>
    <scope>NUCLEOTIDE SEQUENCE [LARGE SCALE GENOMIC DNA]</scope>
    <source>
        <strain evidence="4 5">SAM215</strain>
    </source>
</reference>
<dbReference type="Gene3D" id="3.10.670.10">
    <property type="entry name" value="Secreted effector protein ssei"/>
    <property type="match status" value="1"/>
</dbReference>
<organism evidence="4 5">
    <name type="scientific">Chromobacterium amazonense</name>
    <dbReference type="NCBI Taxonomy" id="1382803"/>
    <lineage>
        <taxon>Bacteria</taxon>
        <taxon>Pseudomonadati</taxon>
        <taxon>Pseudomonadota</taxon>
        <taxon>Betaproteobacteria</taxon>
        <taxon>Neisseriales</taxon>
        <taxon>Chromobacteriaceae</taxon>
        <taxon>Chromobacterium</taxon>
    </lineage>
</organism>
<feature type="transmembrane region" description="Helical" evidence="2">
    <location>
        <begin position="745"/>
        <end position="764"/>
    </location>
</feature>
<dbReference type="EMBL" id="JAVFJF020000006">
    <property type="protein sequence ID" value="MEJ8674079.1"/>
    <property type="molecule type" value="Genomic_DNA"/>
</dbReference>
<evidence type="ECO:0000313" key="4">
    <source>
        <dbReference type="EMBL" id="MEJ8674079.1"/>
    </source>
</evidence>
<dbReference type="Proteomes" id="UP001224516">
    <property type="component" value="Unassembled WGS sequence"/>
</dbReference>
<feature type="region of interest" description="Disordered" evidence="1">
    <location>
        <begin position="1132"/>
        <end position="1155"/>
    </location>
</feature>
<dbReference type="Gene3D" id="1.10.3290.10">
    <property type="entry name" value="Fido-like domain"/>
    <property type="match status" value="1"/>
</dbReference>
<dbReference type="PROSITE" id="PS51459">
    <property type="entry name" value="FIDO"/>
    <property type="match status" value="1"/>
</dbReference>
<dbReference type="Pfam" id="PF15645">
    <property type="entry name" value="Tox-PLDMTX"/>
    <property type="match status" value="1"/>
</dbReference>
<evidence type="ECO:0000313" key="5">
    <source>
        <dbReference type="Proteomes" id="UP001224516"/>
    </source>
</evidence>
<evidence type="ECO:0000259" key="3">
    <source>
        <dbReference type="PROSITE" id="PS51459"/>
    </source>
</evidence>
<keyword evidence="2" id="KW-1133">Transmembrane helix</keyword>
<gene>
    <name evidence="4" type="ORF">QCL97_005015</name>
</gene>
<proteinExistence type="predicted"/>
<feature type="compositionally biased region" description="Polar residues" evidence="1">
    <location>
        <begin position="1137"/>
        <end position="1152"/>
    </location>
</feature>
<dbReference type="RefSeq" id="WP_307910260.1">
    <property type="nucleotide sequence ID" value="NZ_JAVFJF020000006.1"/>
</dbReference>
<feature type="domain" description="Fido" evidence="3">
    <location>
        <begin position="1755"/>
        <end position="1888"/>
    </location>
</feature>
<comment type="caution">
    <text evidence="4">The sequence shown here is derived from an EMBL/GenBank/DDBJ whole genome shotgun (WGS) entry which is preliminary data.</text>
</comment>
<sequence length="2534" mass="274137">MIDSSRTRTAAHGTQQATAGTIVSAPASLAYYPEVQRQIAIIPHPARWDEHTATLLKAVAGKLHAEGKIDDKQLDELIGFNERQPGKTASACMQGVLRQAVAELEKSPEAYLVLLPEAARETSPLAQDVDAVAGRLLGDMAWNVLDKVVKRLIIEALPIEGLGRLRANYEELRHVWAGNYTPQRRLEELAKALESLGRNLADLSGQNTTLEPALKKLQTFLDAVCPWLQSVSTQWQTLEHGFEEMRGHDSMLDKVVDVLAMTDRLLSDRTLKDIVGQERLDSLGQGLGALRQTLGQVQLLQALPGDADLAAYINIVTANPMVRQALDASMLKLAQTLAAVRKDYPGEGTLAEKIAWLAGVLAEPGIREYLQPHLEMWLESDAQANQFFALLQFANQLRHFPGGETLGGQALWLFTQLSAHAPELPWGAAFQNAVVAPSTALQLLNKMLIPQQSMSWGSLIHEMARETAPAALWSMARGVANTVLPPEAARELEKFYQESEADESWLDWSKRLASGALSIVKPYVVAGLVNDPLAAATVRYAEALANHTSFDETLRWFVANDPSTDKALQFAYGQYLNAMLIWQAYQAFSSGSPEETEDALRQLAGKLKDYQIVKHYPQLEPLVDLLPLLPALRDAYHEVGSQPQASTWLGWGQQWLDALSSSSSRSVLALREQLSRKVENWVAEVVVSAGVSVAERPWSLLPGAAAAPISEAADTVSMAVTTPLINSQASKVVASIPGGKAHWELGLAAGLGALGLGLGAYGLWQARQAGRFAQPSQDMEMALMGTALPSAEDADSTAGSQLMAQPTVATDVATQPLRARLYQQKLPLLLGVAALGAGAAVLGHYYWSGEGEGEPTRDAAYQQALAIFRDNPVPDLDFLFYEDMAGPADEAPAVLDANPLAAATSSRRKREAAPDSATIPAHIDKLLSDTGLAEDPVIKALFTTVDESVDLKAGRSRSRSPERRNVLRLLKTIEEYGVLERRFNEETRQRCRPFIDGLWEIANKLSDDYGRDRVAQYKAVFLVAESAPVSAGEVPALISRAIVSSGLEGNVYMTQLQAAVEQSENVRRAVEGDAKNVERLLSYISEVYKLKTQKKLGEETGQRLASLQSALTAIANSLPDSRWQSKVRQYTLPAPDQPSTTSTPAITTQPMPLSNAERDRRAVDALRQLEALDAPVLDIPRFIDDDIRQGIRAYEAKTGQVTGMSPDSLVAVTARPAPYNPQAVRPGTSAPAPLTKLVPLRDVVTGQYRYAFKDEKDSLGVRYPYPRMEYAESSRALINALTSENLQTKMEQALSAYRNDPSKSGGIKSLYRDLVQKRCLDYLEEPQNRDANTAYTRAVSGFLMGTVQAKEVMFRGNKLNGVFLIPVGDNGGVLFSVDETGFFNIGEKSLGGTPDRRIAGPLLPQSPEFKTWILNKMPRYNAQQYESDALTKFQTRLIQGYGLGGRELRVDRPVTFSSPCQDQDDLVNKLFAGWMDRMGSDIDHAIFSTYEQNIDYALEVGKAILAVGALALNVAVPGTGTLLSRVGLFLANLAMDAVYVAAAATQAHIADRPQDAAAFRNEAIIAGVLGGVGTVIGGKALSREGVAAARALYRQTKATSQRIIDRALGRVAWTKLSDAQKVDLLVANVAQRSADSRLRALGVSPALVSQAVRRNMELNAAGVAKTGFNWNEDVFAEQGRIDLELLSDEQALSAAQAHMERLLKQPLNVEYERLPGDAATRAAEWVARRNGGEAAAELQARVSSLLAEQRSSLPLDIATVDSVHAALHPGAAGAFRHSGTAGVMGSDVAHAGFEKTLADIKARVQAGTLRTEKVGGMLYAAVRRYQPFAQGNEDVARTLYAISQLQSRQTTFKALSAEAETLLGEGGAVSEAAPADAAAVPGVELRRELVADSDAGSLPPAMSGYLGELRTDPEVAGMIVNPKDNCFDILPKVQTFMRQKGMQDIKVRKMLLWSSPNVTNGTHYVLKGSKEGVEYVFDLTAAQFQGKLSTIDNPLILPESAWAQRYQKGSVTQTWLMKYKDFDSIADADIGLGGRAASPDPYDVMDGAYVLTTPRWYQQLERADLGAPLSIDQLAELARARSQYLAQVDTLKAGRTTEAFASGQANQAYLDALTDITPELSELELTRIFNDAGRSLSVEQRGALSVLIEAARRQRLIESSLAVAAKYAECLGQGSTNVIVAPQTFLLSAAGSSEMGRCSPMVLSAAVALKNARAPVLFRNLYRAAAHTEAPNRKIIQSLDVLDGSPNVPQCLSAVDFGAAREGTVAQIVSHLEQVNGDALFSMDSRTHAMMVGVTTTDGTKRFHFYDPNIGLFSYASAKELKQALQRTVGTRSMGEQYHAFGSAAPQYRLSRIDTERLGAVRLQWNGQPASEAVTVRGLSEEEVAAVECGATNGAGRDKRSPACDALSQAIVRLEDVREAILGNTKPQAGSFDFALGLPASLSRSNTDHVLGLDQDLALLAKAKAEVEGFSAQLRSAQSSGVSKAEMAALSAQSRTAYGNYLNGLIDVAYKAHARLELVDHITDVVGSVVDGTS</sequence>
<evidence type="ECO:0000256" key="2">
    <source>
        <dbReference type="SAM" id="Phobius"/>
    </source>
</evidence>
<dbReference type="InterPro" id="IPR036597">
    <property type="entry name" value="Fido-like_dom_sf"/>
</dbReference>
<evidence type="ECO:0000256" key="1">
    <source>
        <dbReference type="SAM" id="MobiDB-lite"/>
    </source>
</evidence>
<protein>
    <recommendedName>
        <fullName evidence="3">Fido domain-containing protein</fullName>
    </recommendedName>
</protein>
<feature type="transmembrane region" description="Helical" evidence="2">
    <location>
        <begin position="826"/>
        <end position="847"/>
    </location>
</feature>
<keyword evidence="2" id="KW-0472">Membrane</keyword>
<keyword evidence="5" id="KW-1185">Reference proteome</keyword>
<dbReference type="InterPro" id="IPR003812">
    <property type="entry name" value="Fido"/>
</dbReference>
<dbReference type="InterPro" id="IPR028907">
    <property type="entry name" value="Tox-PLDMTX_dom"/>
</dbReference>
<name>A0ABU8UYV8_9NEIS</name>
<accession>A0ABU8UYV8</accession>
<dbReference type="CDD" id="cd20495">
    <property type="entry name" value="C58_PaToxP-like"/>
    <property type="match status" value="1"/>
</dbReference>